<sequence length="22" mass="2776">MQETYCEIIWLYWDLLPTETNN</sequence>
<accession>A0A2P2PB35</accession>
<organism evidence="1">
    <name type="scientific">Rhizophora mucronata</name>
    <name type="common">Asiatic mangrove</name>
    <dbReference type="NCBI Taxonomy" id="61149"/>
    <lineage>
        <taxon>Eukaryota</taxon>
        <taxon>Viridiplantae</taxon>
        <taxon>Streptophyta</taxon>
        <taxon>Embryophyta</taxon>
        <taxon>Tracheophyta</taxon>
        <taxon>Spermatophyta</taxon>
        <taxon>Magnoliopsida</taxon>
        <taxon>eudicotyledons</taxon>
        <taxon>Gunneridae</taxon>
        <taxon>Pentapetalae</taxon>
        <taxon>rosids</taxon>
        <taxon>fabids</taxon>
        <taxon>Malpighiales</taxon>
        <taxon>Rhizophoraceae</taxon>
        <taxon>Rhizophora</taxon>
    </lineage>
</organism>
<name>A0A2P2PB35_RHIMU</name>
<dbReference type="AlphaFoldDB" id="A0A2P2PB35"/>
<proteinExistence type="predicted"/>
<dbReference type="EMBL" id="GGEC01071453">
    <property type="protein sequence ID" value="MBX51937.1"/>
    <property type="molecule type" value="Transcribed_RNA"/>
</dbReference>
<reference evidence="1" key="1">
    <citation type="submission" date="2018-02" db="EMBL/GenBank/DDBJ databases">
        <title>Rhizophora mucronata_Transcriptome.</title>
        <authorList>
            <person name="Meera S.P."/>
            <person name="Sreeshan A."/>
            <person name="Augustine A."/>
        </authorList>
    </citation>
    <scope>NUCLEOTIDE SEQUENCE</scope>
    <source>
        <tissue evidence="1">Leaf</tissue>
    </source>
</reference>
<protein>
    <submittedName>
        <fullName evidence="1">Uncharacterized protein</fullName>
    </submittedName>
</protein>
<evidence type="ECO:0000313" key="1">
    <source>
        <dbReference type="EMBL" id="MBX51937.1"/>
    </source>
</evidence>